<evidence type="ECO:0000313" key="2">
    <source>
        <dbReference type="Proteomes" id="UP000070620"/>
    </source>
</evidence>
<proteinExistence type="predicted"/>
<comment type="caution">
    <text evidence="1">The sequence shown here is derived from an EMBL/GenBank/DDBJ whole genome shotgun (WGS) entry which is preliminary data.</text>
</comment>
<accession>A0A136PJ95</accession>
<reference evidence="1 2" key="1">
    <citation type="submission" date="2016-01" db="EMBL/GenBank/DDBJ databases">
        <title>Whole genome sequence and analysis of Micromonospora rosaria DSM 803, which can produce antibacterial substance rosamicin.</title>
        <authorList>
            <person name="Yang H."/>
            <person name="He X."/>
            <person name="Zhu D."/>
        </authorList>
    </citation>
    <scope>NUCLEOTIDE SEQUENCE [LARGE SCALE GENOMIC DNA]</scope>
    <source>
        <strain evidence="1 2">DSM 803</strain>
    </source>
</reference>
<evidence type="ECO:0000313" key="1">
    <source>
        <dbReference type="EMBL" id="KXK58464.1"/>
    </source>
</evidence>
<gene>
    <name evidence="1" type="ORF">AWW66_29605</name>
</gene>
<keyword evidence="2" id="KW-1185">Reference proteome</keyword>
<name>A0A136PJ95_9ACTN</name>
<sequence length="739" mass="78406">MTVSSTYHFLPWAREGLANRLRAPKPDEDPRRGHVTVTATLNEHSLGEIAVAMLGPGDVTGLAPHQVLRTDPPPGTLGFEPDHYPTLDLDSPTLPWLFTPLPPAADRLPPWLCLVAVRQQPGVRLRTDGLRNTTVLEIGAPADARLELPDLTHSWAWAHVQLVGALAPGESAAQVLRQAPERTVARLVCPTPLRPDARYHACLVPTFAVGRAAGLNLPLPDDTGPAWTSTDQDVTLPVYHHWEFSTGAGHSFADLVRALRFRPAPEGVGRRPFDLAGSGLTAPAGATPLPAFDGALVRPGSGHTDPPAWVRQALAPLVGTGPGSAAPLYGGEHAGRRSVPAGDAGWLADLNLDPRYRGVAGLAAAVVRDRQEDLVAAAWQQAGDVRPVNKLLAASDLANTVNSTLHARRLTGLPAEGLTLTQLAAPLGLTAGAGVVTTTAYRRVSRRRGPIARRAAPPAPVTVAPADVAALTSALEPARTVKQRVASRLTGATGTDQPDRVRVAPAFPTPMAGELARLAPQFLLPGADRIPPDSVVALETNPRFVAAFLAGLTAELASELRWRDFPLADRATLFQHFWDQRGQGGDGTPDVPPIDQWPADRRLDKVVTGDAARLVLAVRGELLRRHPRTAVYAVRAASRTAPADETVAGTVAYPIFGGALGTDLRYFGFDLTQDQATGRTDGPGWFFVFAEQPTETRFGPPPTGDPLAGAGVTAAEVARRTLRLPLRVLIHAADLLTAD</sequence>
<protein>
    <submittedName>
        <fullName evidence="1">Uncharacterized protein</fullName>
    </submittedName>
</protein>
<organism evidence="1 2">
    <name type="scientific">Micromonospora rosaria</name>
    <dbReference type="NCBI Taxonomy" id="47874"/>
    <lineage>
        <taxon>Bacteria</taxon>
        <taxon>Bacillati</taxon>
        <taxon>Actinomycetota</taxon>
        <taxon>Actinomycetes</taxon>
        <taxon>Micromonosporales</taxon>
        <taxon>Micromonosporaceae</taxon>
        <taxon>Micromonospora</taxon>
    </lineage>
</organism>
<dbReference type="EMBL" id="LRQV01000190">
    <property type="protein sequence ID" value="KXK58464.1"/>
    <property type="molecule type" value="Genomic_DNA"/>
</dbReference>
<dbReference type="Proteomes" id="UP000070620">
    <property type="component" value="Unassembled WGS sequence"/>
</dbReference>
<dbReference type="AlphaFoldDB" id="A0A136PJ95"/>